<evidence type="ECO:0000313" key="2">
    <source>
        <dbReference type="Proteomes" id="UP001152531"/>
    </source>
</evidence>
<protein>
    <submittedName>
        <fullName evidence="1">Uncharacterized protein</fullName>
    </submittedName>
</protein>
<name>A0ACA9Y8S8_9ASCO</name>
<reference evidence="1" key="1">
    <citation type="submission" date="2022-06" db="EMBL/GenBank/DDBJ databases">
        <authorList>
            <person name="Legras J.-L."/>
            <person name="Devillers H."/>
            <person name="Grondin C."/>
        </authorList>
    </citation>
    <scope>NUCLEOTIDE SEQUENCE</scope>
    <source>
        <strain evidence="1">CLIB 1444</strain>
    </source>
</reference>
<accession>A0ACA9Y8S8</accession>
<comment type="caution">
    <text evidence="1">The sequence shown here is derived from an EMBL/GenBank/DDBJ whole genome shotgun (WGS) entry which is preliminary data.</text>
</comment>
<gene>
    <name evidence="1" type="ORF">CLIB1444_06S02234</name>
</gene>
<dbReference type="EMBL" id="CALSDN010000006">
    <property type="protein sequence ID" value="CAH6721441.1"/>
    <property type="molecule type" value="Genomic_DNA"/>
</dbReference>
<sequence>MMRITRLTFPRLVLRRFNSTIHDTKVLGDLTNEETVFGIIKNHKLKQTETYEPQALSDIDDEILSLLQHPEVDFNNSLLARILRLKLNTETNIKLISEFYNHQPKGIIDKATSLVPLRQCLFNGDIQNALKITDMTVGHPNYVEHKDKIFKRNIARLIGSSISISIFSRFGIEELIQLGWVSSGWSHMSAISSLIITYLLNSTFLLTIVRLGRTAVASGGDYLTWQKGTFYTHWYKHADEMMMCSKIVEADIKLTGGGISGGEPSESLKDELSRINPHNTMKPVAGYNKDGEKIRLMRFKDNIEDITLQAYWMSGGEGFEWVEPDQDPADILWRNNLMRQKLETSSTRSIKWAEQLIEDTKN</sequence>
<dbReference type="Proteomes" id="UP001152531">
    <property type="component" value="Unassembled WGS sequence"/>
</dbReference>
<keyword evidence="2" id="KW-1185">Reference proteome</keyword>
<proteinExistence type="predicted"/>
<evidence type="ECO:0000313" key="1">
    <source>
        <dbReference type="EMBL" id="CAH6721441.1"/>
    </source>
</evidence>
<organism evidence="1 2">
    <name type="scientific">[Candida] jaroonii</name>
    <dbReference type="NCBI Taxonomy" id="467808"/>
    <lineage>
        <taxon>Eukaryota</taxon>
        <taxon>Fungi</taxon>
        <taxon>Dikarya</taxon>
        <taxon>Ascomycota</taxon>
        <taxon>Saccharomycotina</taxon>
        <taxon>Pichiomycetes</taxon>
        <taxon>Debaryomycetaceae</taxon>
        <taxon>Yamadazyma</taxon>
    </lineage>
</organism>